<keyword evidence="3" id="KW-0539">Nucleus</keyword>
<dbReference type="InterPro" id="IPR039781">
    <property type="entry name" value="Rad21/Rec8-like"/>
</dbReference>
<comment type="subcellular location">
    <subcellularLocation>
        <location evidence="1">Nucleus</location>
    </subcellularLocation>
</comment>
<evidence type="ECO:0000256" key="1">
    <source>
        <dbReference type="ARBA" id="ARBA00004123"/>
    </source>
</evidence>
<dbReference type="InterPro" id="IPR006909">
    <property type="entry name" value="Rad21/Rec8_C_eu"/>
</dbReference>
<name>W9SGH0_9ROSA</name>
<dbReference type="InterPro" id="IPR006910">
    <property type="entry name" value="Rad21_Rec8_N"/>
</dbReference>
<evidence type="ECO:0000313" key="8">
    <source>
        <dbReference type="Proteomes" id="UP000030645"/>
    </source>
</evidence>
<feature type="domain" description="Rad21/Rec8-like protein C-terminal eukaryotic" evidence="5">
    <location>
        <begin position="741"/>
        <end position="790"/>
    </location>
</feature>
<feature type="region of interest" description="Disordered" evidence="4">
    <location>
        <begin position="450"/>
        <end position="473"/>
    </location>
</feature>
<feature type="region of interest" description="Disordered" evidence="4">
    <location>
        <begin position="785"/>
        <end position="813"/>
    </location>
</feature>
<dbReference type="SUPFAM" id="SSF46785">
    <property type="entry name" value="Winged helix' DNA-binding domain"/>
    <property type="match status" value="1"/>
</dbReference>
<dbReference type="PANTHER" id="PTHR12585">
    <property type="entry name" value="SCC1 / RAD21 FAMILY MEMBER"/>
    <property type="match status" value="1"/>
</dbReference>
<feature type="compositionally biased region" description="Low complexity" evidence="4">
    <location>
        <begin position="878"/>
        <end position="889"/>
    </location>
</feature>
<evidence type="ECO:0000259" key="6">
    <source>
        <dbReference type="Pfam" id="PF04825"/>
    </source>
</evidence>
<evidence type="ECO:0000256" key="4">
    <source>
        <dbReference type="SAM" id="MobiDB-lite"/>
    </source>
</evidence>
<gene>
    <name evidence="7" type="ORF">L484_017638</name>
</gene>
<dbReference type="PANTHER" id="PTHR12585:SF73">
    <property type="entry name" value="SISTER CHROMATID COHESION 1 PROTEIN 2"/>
    <property type="match status" value="1"/>
</dbReference>
<dbReference type="GO" id="GO:1990414">
    <property type="term" value="P:replication-born double-strand break repair via sister chromatid exchange"/>
    <property type="evidence" value="ECO:0007669"/>
    <property type="project" value="TreeGrafter"/>
</dbReference>
<accession>W9SGH0</accession>
<feature type="domain" description="Rad21/Rec8-like protein N-terminal" evidence="6">
    <location>
        <begin position="1"/>
        <end position="92"/>
    </location>
</feature>
<feature type="compositionally biased region" description="Pro residues" evidence="4">
    <location>
        <begin position="790"/>
        <end position="807"/>
    </location>
</feature>
<dbReference type="Pfam" id="PF04825">
    <property type="entry name" value="Rad21_Rec8_N"/>
    <property type="match status" value="1"/>
</dbReference>
<sequence length="900" mass="100762">MFYSQTLLSKKGPLGAIRVAAYFFKRLKKPHVQHTDVASSVDKILQEFPVLTYRVLGYLLLGIVRIYSKKVEYLFEDCQEVLIGVNNFVVHTIEDLPLDTQRAPYFAITLPETFELDAFDLEVLDVDDAIGGNVLPHEEITLKDNAPENAGTKQYASDMCFCEEIGGSHSTCSADYFPVEGVVSSYWMDVHLSNSINIDSLIASMENLNENRPRDESVDLAVISSVEKEPQNTDKPYDEGNRDNREAVEDTQILSSRDGIQEATSTEKLQDCRENGVNLMRSSGIEEGPSDHVQPEGEDIQIDPKQIMVSESEQLEHNTYQATRQDHNLSNLQAEVEKLLDNRCSHVEARTEKLQDCGENGVHLMRSSKIEEGPTDRVQLQPEGEDIQIDPQQITNSEFEQPENEMCRVTTQDHDLQAEREKLRDTMFSQVEAIDIVVFVPKERQEHVETFDEENHDDGEQRLPEMPENIKSRSLGEGEPLFIELDRTPEIKVPDASGASTLQYMGISTPATKERSLVNARAATPKFISIPTPATKERAQISRKRKCIFDDVIVLPNKVLKTSIYDASDLVSKRRKVAQTALAVWRASRSLHNEFFEPLIPCASSELRSLFSVKKLKIITSVKTVEPPIELNIPERPPVAISEQICIAPETPVQRSTFPKSFEGPVSPQTPNYDRVRPELFENLEQEPASIRDEELDLSLIDEVTNSSVEDNYELDGWSGRTRKVARYLHRSFLDQKERGEEEAVTLSRVVKGRTKKESAGFFYEILVLSSKGYVGMKQDDAYGDILSSPLPPPPSPSSTLPPPSPQAPSALCDLPANESTYLQCSLQFNGHDGTKGSPINSTCCALRLNATEQCPGGHWSEFWPRSIAYCQHPDQNSSPKLPSSSPSPSSLPPPEEAAN</sequence>
<dbReference type="STRING" id="981085.W9SGH0"/>
<dbReference type="EMBL" id="KE346255">
    <property type="protein sequence ID" value="EXC31357.1"/>
    <property type="molecule type" value="Genomic_DNA"/>
</dbReference>
<proteinExistence type="inferred from homology"/>
<dbReference type="Proteomes" id="UP000030645">
    <property type="component" value="Unassembled WGS sequence"/>
</dbReference>
<evidence type="ECO:0000256" key="2">
    <source>
        <dbReference type="ARBA" id="ARBA00009870"/>
    </source>
</evidence>
<comment type="similarity">
    <text evidence="2">Belongs to the rad21 family.</text>
</comment>
<evidence type="ECO:0000259" key="5">
    <source>
        <dbReference type="Pfam" id="PF04824"/>
    </source>
</evidence>
<evidence type="ECO:0000313" key="7">
    <source>
        <dbReference type="EMBL" id="EXC31357.1"/>
    </source>
</evidence>
<feature type="region of interest" description="Disordered" evidence="4">
    <location>
        <begin position="874"/>
        <end position="900"/>
    </location>
</feature>
<protein>
    <submittedName>
        <fullName evidence="7">Sister chromatid cohesion 1 protein 2</fullName>
    </submittedName>
</protein>
<feature type="region of interest" description="Disordered" evidence="4">
    <location>
        <begin position="223"/>
        <end position="273"/>
    </location>
</feature>
<dbReference type="CDD" id="cd21793">
    <property type="entry name" value="Rad21_Rec8_M_AtSYN1-like"/>
    <property type="match status" value="1"/>
</dbReference>
<dbReference type="GO" id="GO:0008278">
    <property type="term" value="C:cohesin complex"/>
    <property type="evidence" value="ECO:0007669"/>
    <property type="project" value="InterPro"/>
</dbReference>
<dbReference type="InterPro" id="IPR036390">
    <property type="entry name" value="WH_DNA-bd_sf"/>
</dbReference>
<dbReference type="InterPro" id="IPR023093">
    <property type="entry name" value="ScpA-like_C"/>
</dbReference>
<feature type="compositionally biased region" description="Pro residues" evidence="4">
    <location>
        <begin position="890"/>
        <end position="900"/>
    </location>
</feature>
<reference evidence="8" key="1">
    <citation type="submission" date="2013-01" db="EMBL/GenBank/DDBJ databases">
        <title>Draft Genome Sequence of a Mulberry Tree, Morus notabilis C.K. Schneid.</title>
        <authorList>
            <person name="He N."/>
            <person name="Zhao S."/>
        </authorList>
    </citation>
    <scope>NUCLEOTIDE SEQUENCE</scope>
</reference>
<feature type="compositionally biased region" description="Basic and acidic residues" evidence="4">
    <location>
        <begin position="226"/>
        <end position="248"/>
    </location>
</feature>
<dbReference type="GO" id="GO:0005634">
    <property type="term" value="C:nucleus"/>
    <property type="evidence" value="ECO:0007669"/>
    <property type="project" value="UniProtKB-SubCell"/>
</dbReference>
<dbReference type="AlphaFoldDB" id="W9SGH0"/>
<evidence type="ECO:0000256" key="3">
    <source>
        <dbReference type="ARBA" id="ARBA00023242"/>
    </source>
</evidence>
<dbReference type="Pfam" id="PF04824">
    <property type="entry name" value="Rad21_Rec8"/>
    <property type="match status" value="1"/>
</dbReference>
<organism evidence="7 8">
    <name type="scientific">Morus notabilis</name>
    <dbReference type="NCBI Taxonomy" id="981085"/>
    <lineage>
        <taxon>Eukaryota</taxon>
        <taxon>Viridiplantae</taxon>
        <taxon>Streptophyta</taxon>
        <taxon>Embryophyta</taxon>
        <taxon>Tracheophyta</taxon>
        <taxon>Spermatophyta</taxon>
        <taxon>Magnoliopsida</taxon>
        <taxon>eudicotyledons</taxon>
        <taxon>Gunneridae</taxon>
        <taxon>Pentapetalae</taxon>
        <taxon>rosids</taxon>
        <taxon>fabids</taxon>
        <taxon>Rosales</taxon>
        <taxon>Moraceae</taxon>
        <taxon>Moreae</taxon>
        <taxon>Morus</taxon>
    </lineage>
</organism>
<dbReference type="Gene3D" id="1.10.10.580">
    <property type="entry name" value="Structural maintenance of chromosome 1. Chain E"/>
    <property type="match status" value="1"/>
</dbReference>
<dbReference type="GO" id="GO:0003682">
    <property type="term" value="F:chromatin binding"/>
    <property type="evidence" value="ECO:0007669"/>
    <property type="project" value="TreeGrafter"/>
</dbReference>
<feature type="compositionally biased region" description="Basic and acidic residues" evidence="4">
    <location>
        <begin position="458"/>
        <end position="473"/>
    </location>
</feature>
<keyword evidence="8" id="KW-1185">Reference proteome</keyword>
<dbReference type="eggNOG" id="KOG1213">
    <property type="taxonomic scope" value="Eukaryota"/>
</dbReference>
<dbReference type="GO" id="GO:0007062">
    <property type="term" value="P:sister chromatid cohesion"/>
    <property type="evidence" value="ECO:0007669"/>
    <property type="project" value="InterPro"/>
</dbReference>